<proteinExistence type="predicted"/>
<feature type="region of interest" description="Disordered" evidence="10">
    <location>
        <begin position="967"/>
        <end position="992"/>
    </location>
</feature>
<dbReference type="Pfam" id="PF04039">
    <property type="entry name" value="MnhB"/>
    <property type="match status" value="1"/>
</dbReference>
<evidence type="ECO:0000313" key="17">
    <source>
        <dbReference type="EMBL" id="GAA1793689.1"/>
    </source>
</evidence>
<evidence type="ECO:0000256" key="11">
    <source>
        <dbReference type="SAM" id="Phobius"/>
    </source>
</evidence>
<feature type="domain" description="MrpA C-terminal/MbhD" evidence="15">
    <location>
        <begin position="614"/>
        <end position="679"/>
    </location>
</feature>
<evidence type="ECO:0000259" key="12">
    <source>
        <dbReference type="Pfam" id="PF00361"/>
    </source>
</evidence>
<protein>
    <submittedName>
        <fullName evidence="17">Na+/H+ antiporter subunit A</fullName>
    </submittedName>
</protein>
<feature type="transmembrane region" description="Helical" evidence="11">
    <location>
        <begin position="694"/>
        <end position="717"/>
    </location>
</feature>
<evidence type="ECO:0000259" key="16">
    <source>
        <dbReference type="Pfam" id="PF20501"/>
    </source>
</evidence>
<evidence type="ECO:0000256" key="4">
    <source>
        <dbReference type="ARBA" id="ARBA00022475"/>
    </source>
</evidence>
<feature type="domain" description="NADH:quinone oxidoreductase/Mrp antiporter transmembrane" evidence="12">
    <location>
        <begin position="128"/>
        <end position="397"/>
    </location>
</feature>
<dbReference type="InterPro" id="IPR001750">
    <property type="entry name" value="ND/Mrp_TM"/>
</dbReference>
<feature type="transmembrane region" description="Helical" evidence="11">
    <location>
        <begin position="81"/>
        <end position="101"/>
    </location>
</feature>
<feature type="transmembrane region" description="Helical" evidence="11">
    <location>
        <begin position="502"/>
        <end position="528"/>
    </location>
</feature>
<feature type="transmembrane region" description="Helical" evidence="11">
    <location>
        <begin position="161"/>
        <end position="187"/>
    </location>
</feature>
<comment type="caution">
    <text evidence="17">The sequence shown here is derived from an EMBL/GenBank/DDBJ whole genome shotgun (WGS) entry which is preliminary data.</text>
</comment>
<keyword evidence="2" id="KW-0813">Transport</keyword>
<evidence type="ECO:0000256" key="6">
    <source>
        <dbReference type="ARBA" id="ARBA00022989"/>
    </source>
</evidence>
<feature type="transmembrane region" description="Helical" evidence="11">
    <location>
        <begin position="882"/>
        <end position="905"/>
    </location>
</feature>
<feature type="transmembrane region" description="Helical" evidence="11">
    <location>
        <begin position="28"/>
        <end position="46"/>
    </location>
</feature>
<feature type="compositionally biased region" description="Acidic residues" evidence="10">
    <location>
        <begin position="967"/>
        <end position="978"/>
    </location>
</feature>
<evidence type="ECO:0000259" key="13">
    <source>
        <dbReference type="Pfam" id="PF00662"/>
    </source>
</evidence>
<evidence type="ECO:0000313" key="18">
    <source>
        <dbReference type="Proteomes" id="UP001500851"/>
    </source>
</evidence>
<keyword evidence="5 9" id="KW-0812">Transmembrane</keyword>
<feature type="transmembrane region" description="Helical" evidence="11">
    <location>
        <begin position="207"/>
        <end position="229"/>
    </location>
</feature>
<dbReference type="Pfam" id="PF00361">
    <property type="entry name" value="Proton_antipo_M"/>
    <property type="match status" value="1"/>
</dbReference>
<dbReference type="Proteomes" id="UP001500851">
    <property type="component" value="Unassembled WGS sequence"/>
</dbReference>
<feature type="transmembrane region" description="Helical" evidence="11">
    <location>
        <begin position="241"/>
        <end position="259"/>
    </location>
</feature>
<dbReference type="InterPro" id="IPR007182">
    <property type="entry name" value="MnhB"/>
</dbReference>
<dbReference type="Gene3D" id="1.20.120.1200">
    <property type="entry name" value="NADH-ubiquinone/plastoquinone oxidoreductase chain 6, subunit NuoJ"/>
    <property type="match status" value="1"/>
</dbReference>
<feature type="transmembrane region" description="Helical" evidence="11">
    <location>
        <begin position="850"/>
        <end position="870"/>
    </location>
</feature>
<feature type="transmembrane region" description="Helical" evidence="11">
    <location>
        <begin position="632"/>
        <end position="649"/>
    </location>
</feature>
<feature type="transmembrane region" description="Helical" evidence="11">
    <location>
        <begin position="271"/>
        <end position="289"/>
    </location>
</feature>
<evidence type="ECO:0000256" key="7">
    <source>
        <dbReference type="ARBA" id="ARBA00023065"/>
    </source>
</evidence>
<dbReference type="PANTHER" id="PTHR43373">
    <property type="entry name" value="NA(+)/H(+) ANTIPORTER SUBUNIT"/>
    <property type="match status" value="1"/>
</dbReference>
<gene>
    <name evidence="17" type="ORF">GCM10009768_23260</name>
</gene>
<evidence type="ECO:0000256" key="3">
    <source>
        <dbReference type="ARBA" id="ARBA00022449"/>
    </source>
</evidence>
<evidence type="ECO:0000259" key="14">
    <source>
        <dbReference type="Pfam" id="PF04039"/>
    </source>
</evidence>
<evidence type="ECO:0000259" key="15">
    <source>
        <dbReference type="Pfam" id="PF13244"/>
    </source>
</evidence>
<feature type="transmembrane region" description="Helical" evidence="11">
    <location>
        <begin position="822"/>
        <end position="844"/>
    </location>
</feature>
<sequence length="992" mass="105075">MPVTSVSLGLVALAALIAHPGLRRFGPRFFYVLALAPLAACALYAAQLPSILDGAALTEYVSWVPLFGLDWSFRVDLLAELFALLVTGAGGLILIYCRWYFSDSEDGLARFGATFVAFAGAMLGLVVADNVYLMFIFWEATTVLSFLLIGHASKRWTSRSAALQALIVTTLGGLAMLAGLVALVALSGTTSLHGILQHPPTGGAAVAAVYLVLLGALSKSAIIPFQFWLPGAMAAPTPVSAYLHAAAMVKAGILILARFGPSFGDMPGYRTTLVVLGGATMLHGALRALRQYDLKLVLAFGTVSQLGMLTMLYGLADPRTDAAATVLLFAHALGKAPLFLAVGIIDHRVGTRDLRKISGLGRQAPVLAATAALAGASMVGLPPMLGFVGKEAALTELLVMLPEGDTSSPVLGWFALIVMILGSICTTGYVLRFLWGAFSRKTGVIGCSIVHRQHPSILFAPIVFVVTAIAAGIGATALDPFIQELAKQAGPEGVESLDPAHLALWHGLTLALLISVFIIALGVLLFFVTRRLVDRLPVWPERFTASHAYFSITRAVDELALRVTGFTQRGSLPYYLAVILCVTVVAMTGTLLTSGQKPVDTTLATNAVQPVLAVLMIAAAIATLRATKRFQALILVGFTGYGMAALYAFHGAPDLALTQVLVETVTLIAFVLVIRRLPQRMQRRSTRKIRIGRVVLGTALGTLFGAAVLFALGARVADPISLELPRLAVEGGHGINVVNVMLVDIRGWDTLGELSVVLSAATGVASLVFLRNRSGSLPRLSRRDARSRVREHLQRVADPQDRTERGTWILAGRRLDPANRSIILEVVVRLVFHALIILSIYLLLAGHNAPGGGFAGGLVAGIALVARYLAGGRHELGATVPFDAGRILGTGLAISVATAAVPLLFGEAALSSSWFDLDLGPFGHLSFVTSTLFDIGVYMVVFGLVLDVLRSLGSQVDVYEEGEEIEEIANTDDHDEEQTGPHAGRVERGGSL</sequence>
<dbReference type="InterPro" id="IPR042106">
    <property type="entry name" value="Nuo/plastoQ_OxRdtase_6_NuoJ"/>
</dbReference>
<evidence type="ECO:0000256" key="5">
    <source>
        <dbReference type="ARBA" id="ARBA00022692"/>
    </source>
</evidence>
<feature type="transmembrane region" description="Helical" evidence="11">
    <location>
        <begin position="607"/>
        <end position="625"/>
    </location>
</feature>
<feature type="transmembrane region" description="Helical" evidence="11">
    <location>
        <begin position="322"/>
        <end position="345"/>
    </location>
</feature>
<dbReference type="Pfam" id="PF13244">
    <property type="entry name" value="MbhD"/>
    <property type="match status" value="1"/>
</dbReference>
<evidence type="ECO:0000256" key="1">
    <source>
        <dbReference type="ARBA" id="ARBA00004651"/>
    </source>
</evidence>
<dbReference type="InterPro" id="IPR025383">
    <property type="entry name" value="MrpA_C/MbhD"/>
</dbReference>
<feature type="domain" description="MrpA C-terminal/MbhE" evidence="16">
    <location>
        <begin position="709"/>
        <end position="768"/>
    </location>
</feature>
<feature type="transmembrane region" description="Helical" evidence="11">
    <location>
        <begin position="572"/>
        <end position="595"/>
    </location>
</feature>
<organism evidence="17 18">
    <name type="scientific">Leucobacter iarius</name>
    <dbReference type="NCBI Taxonomy" id="333963"/>
    <lineage>
        <taxon>Bacteria</taxon>
        <taxon>Bacillati</taxon>
        <taxon>Actinomycetota</taxon>
        <taxon>Actinomycetes</taxon>
        <taxon>Micrococcales</taxon>
        <taxon>Microbacteriaceae</taxon>
        <taxon>Leucobacter</taxon>
    </lineage>
</organism>
<name>A0ABN2LM90_9MICO</name>
<dbReference type="InterPro" id="IPR046806">
    <property type="entry name" value="MrpA_C/MbhE"/>
</dbReference>
<dbReference type="EMBL" id="BAAAOB010000002">
    <property type="protein sequence ID" value="GAA1793689.1"/>
    <property type="molecule type" value="Genomic_DNA"/>
</dbReference>
<accession>A0ABN2LM90</accession>
<feature type="transmembrane region" description="Helical" evidence="11">
    <location>
        <begin position="296"/>
        <end position="316"/>
    </location>
</feature>
<feature type="transmembrane region" description="Helical" evidence="11">
    <location>
        <begin position="108"/>
        <end position="126"/>
    </location>
</feature>
<reference evidence="17 18" key="1">
    <citation type="journal article" date="2019" name="Int. J. Syst. Evol. Microbiol.">
        <title>The Global Catalogue of Microorganisms (GCM) 10K type strain sequencing project: providing services to taxonomists for standard genome sequencing and annotation.</title>
        <authorList>
            <consortium name="The Broad Institute Genomics Platform"/>
            <consortium name="The Broad Institute Genome Sequencing Center for Infectious Disease"/>
            <person name="Wu L."/>
            <person name="Ma J."/>
        </authorList>
    </citation>
    <scope>NUCLEOTIDE SEQUENCE [LARGE SCALE GENOMIC DNA]</scope>
    <source>
        <strain evidence="17 18">JCM 14736</strain>
    </source>
</reference>
<dbReference type="InterPro" id="IPR001516">
    <property type="entry name" value="Proton_antipo_N"/>
</dbReference>
<feature type="transmembrane region" description="Helical" evidence="11">
    <location>
        <begin position="366"/>
        <end position="390"/>
    </location>
</feature>
<keyword evidence="18" id="KW-1185">Reference proteome</keyword>
<keyword evidence="3" id="KW-0050">Antiport</keyword>
<dbReference type="NCBIfam" id="NF009284">
    <property type="entry name" value="PRK12644.1"/>
    <property type="match status" value="1"/>
</dbReference>
<dbReference type="PRINTS" id="PR01434">
    <property type="entry name" value="NADHDHGNASE5"/>
</dbReference>
<feature type="transmembrane region" description="Helical" evidence="11">
    <location>
        <begin position="132"/>
        <end position="149"/>
    </location>
</feature>
<comment type="subcellular location">
    <subcellularLocation>
        <location evidence="1">Cell membrane</location>
        <topology evidence="1">Multi-pass membrane protein</topology>
    </subcellularLocation>
    <subcellularLocation>
        <location evidence="9">Membrane</location>
        <topology evidence="9">Multi-pass membrane protein</topology>
    </subcellularLocation>
</comment>
<evidence type="ECO:0000256" key="8">
    <source>
        <dbReference type="ARBA" id="ARBA00023136"/>
    </source>
</evidence>
<keyword evidence="7" id="KW-0406">Ion transport</keyword>
<feature type="transmembrane region" description="Helical" evidence="11">
    <location>
        <begin position="456"/>
        <end position="482"/>
    </location>
</feature>
<dbReference type="Pfam" id="PF20501">
    <property type="entry name" value="MbhE"/>
    <property type="match status" value="1"/>
</dbReference>
<dbReference type="PANTHER" id="PTHR43373:SF1">
    <property type="entry name" value="NA(+)_H(+) ANTIPORTER SUBUNIT A"/>
    <property type="match status" value="1"/>
</dbReference>
<evidence type="ECO:0000256" key="2">
    <source>
        <dbReference type="ARBA" id="ARBA00022448"/>
    </source>
</evidence>
<feature type="transmembrane region" description="Helical" evidence="11">
    <location>
        <begin position="925"/>
        <end position="946"/>
    </location>
</feature>
<evidence type="ECO:0000256" key="9">
    <source>
        <dbReference type="RuleBase" id="RU000320"/>
    </source>
</evidence>
<feature type="transmembrane region" description="Helical" evidence="11">
    <location>
        <begin position="655"/>
        <end position="674"/>
    </location>
</feature>
<dbReference type="Pfam" id="PF00662">
    <property type="entry name" value="Proton_antipo_N"/>
    <property type="match status" value="1"/>
</dbReference>
<keyword evidence="4" id="KW-1003">Cell membrane</keyword>
<evidence type="ECO:0000256" key="10">
    <source>
        <dbReference type="SAM" id="MobiDB-lite"/>
    </source>
</evidence>
<feature type="domain" description="NADH-Ubiquinone oxidoreductase (complex I) chain 5 N-terminal" evidence="13">
    <location>
        <begin position="67"/>
        <end position="111"/>
    </location>
</feature>
<feature type="transmembrane region" description="Helical" evidence="11">
    <location>
        <begin position="751"/>
        <end position="770"/>
    </location>
</feature>
<dbReference type="RefSeq" id="WP_344032371.1">
    <property type="nucleotide sequence ID" value="NZ_BAAAOB010000002.1"/>
</dbReference>
<feature type="domain" description="Na+/H+ antiporter MnhB subunit-related protein" evidence="14">
    <location>
        <begin position="823"/>
        <end position="946"/>
    </location>
</feature>
<keyword evidence="8 11" id="KW-0472">Membrane</keyword>
<keyword evidence="6 11" id="KW-1133">Transmembrane helix</keyword>
<feature type="transmembrane region" description="Helical" evidence="11">
    <location>
        <begin position="410"/>
        <end position="435"/>
    </location>
</feature>
<dbReference type="InterPro" id="IPR050616">
    <property type="entry name" value="CPA3_Na-H_Antiporter_A"/>
</dbReference>